<comment type="caution">
    <text evidence="2">The sequence shown here is derived from an EMBL/GenBank/DDBJ whole genome shotgun (WGS) entry which is preliminary data.</text>
</comment>
<evidence type="ECO:0000256" key="1">
    <source>
        <dbReference type="SAM" id="MobiDB-lite"/>
    </source>
</evidence>
<evidence type="ECO:0000313" key="3">
    <source>
        <dbReference type="Proteomes" id="UP000236333"/>
    </source>
</evidence>
<gene>
    <name evidence="2" type="ORF">TSOC_002082</name>
</gene>
<organism evidence="2 3">
    <name type="scientific">Tetrabaena socialis</name>
    <dbReference type="NCBI Taxonomy" id="47790"/>
    <lineage>
        <taxon>Eukaryota</taxon>
        <taxon>Viridiplantae</taxon>
        <taxon>Chlorophyta</taxon>
        <taxon>core chlorophytes</taxon>
        <taxon>Chlorophyceae</taxon>
        <taxon>CS clade</taxon>
        <taxon>Chlamydomonadales</taxon>
        <taxon>Tetrabaenaceae</taxon>
        <taxon>Tetrabaena</taxon>
    </lineage>
</organism>
<evidence type="ECO:0000313" key="2">
    <source>
        <dbReference type="EMBL" id="PNH11123.1"/>
    </source>
</evidence>
<accession>A0A2J8AF22</accession>
<protein>
    <submittedName>
        <fullName evidence="2">Uncharacterized protein</fullName>
    </submittedName>
</protein>
<feature type="compositionally biased region" description="Low complexity" evidence="1">
    <location>
        <begin position="77"/>
        <end position="89"/>
    </location>
</feature>
<sequence length="89" mass="9898">MEHAEELNRIAQEKFGKSFDECTAHERIQVGGVKGGQARGGHSADPDRAPPPPDVKFGEDNNRANASRILPHKITGQQQQQQQQQQQRS</sequence>
<dbReference type="Proteomes" id="UP000236333">
    <property type="component" value="Unassembled WGS sequence"/>
</dbReference>
<feature type="region of interest" description="Disordered" evidence="1">
    <location>
        <begin position="1"/>
        <end position="89"/>
    </location>
</feature>
<feature type="compositionally biased region" description="Basic and acidic residues" evidence="1">
    <location>
        <begin position="1"/>
        <end position="28"/>
    </location>
</feature>
<dbReference type="EMBL" id="PGGS01000038">
    <property type="protein sequence ID" value="PNH11123.1"/>
    <property type="molecule type" value="Genomic_DNA"/>
</dbReference>
<name>A0A2J8AF22_9CHLO</name>
<reference evidence="2 3" key="1">
    <citation type="journal article" date="2017" name="Mol. Biol. Evol.">
        <title>The 4-celled Tetrabaena socialis nuclear genome reveals the essential components for genetic control of cell number at the origin of multicellularity in the volvocine lineage.</title>
        <authorList>
            <person name="Featherston J."/>
            <person name="Arakaki Y."/>
            <person name="Hanschen E.R."/>
            <person name="Ferris P.J."/>
            <person name="Michod R.E."/>
            <person name="Olson B.J.S.C."/>
            <person name="Nozaki H."/>
            <person name="Durand P.M."/>
        </authorList>
    </citation>
    <scope>NUCLEOTIDE SEQUENCE [LARGE SCALE GENOMIC DNA]</scope>
    <source>
        <strain evidence="2 3">NIES-571</strain>
    </source>
</reference>
<dbReference type="AlphaFoldDB" id="A0A2J8AF22"/>
<proteinExistence type="predicted"/>
<keyword evidence="3" id="KW-1185">Reference proteome</keyword>